<proteinExistence type="predicted"/>
<dbReference type="PANTHER" id="PTHR46396:SF1">
    <property type="entry name" value="PROTEIN O-LINKED-MANNOSE BETA-1,2-N-ACETYLGLUCOSAMINYLTRANSFERASE 1"/>
    <property type="match status" value="1"/>
</dbReference>
<evidence type="ECO:0000313" key="2">
    <source>
        <dbReference type="EMBL" id="RUS31246.1"/>
    </source>
</evidence>
<dbReference type="GO" id="GO:0047223">
    <property type="term" value="F:beta-1,3-galactosyl-O-glycosyl-glycoprotein beta-1,3-N-acetylglucosaminyltransferase activity"/>
    <property type="evidence" value="ECO:0007669"/>
    <property type="project" value="TreeGrafter"/>
</dbReference>
<evidence type="ECO:0000313" key="3">
    <source>
        <dbReference type="Proteomes" id="UP000274822"/>
    </source>
</evidence>
<dbReference type="GO" id="GO:0000139">
    <property type="term" value="C:Golgi membrane"/>
    <property type="evidence" value="ECO:0007669"/>
    <property type="project" value="TreeGrafter"/>
</dbReference>
<sequence length="302" mass="31809">MSATEFVLSVTSASYDAIIRGNNTLFTRNGESIVIHPSNGRGFQVVVFDEATLKVLDSIVFDGLQDLSVLENFASYVNEIPTGRIVAVATRDCVCAGSKLPESVLRAINSIGGMKAGDVHGRIAWSFLGRKGASNNPYLIKESIGRNTASVASKLVSVTASSAGCLIGNFAFVTVNGIRCKLTQKRGFNVVVLDDFVNIHNTAAFDGYGKATEWDDFANYIEKLAPNTSVIIAVMDTAASNSLPSNVISAIQSIGGANGPKIGFRYSWAIIGRKGASIGSPFVKEAISSTGAATVSLVLNSQ</sequence>
<feature type="domain" description="ILEI/PANDER" evidence="1">
    <location>
        <begin position="186"/>
        <end position="276"/>
    </location>
</feature>
<dbReference type="GO" id="GO:0016266">
    <property type="term" value="P:protein O-linked glycosylation via N-acetyl-galactosamine"/>
    <property type="evidence" value="ECO:0007669"/>
    <property type="project" value="TreeGrafter"/>
</dbReference>
<protein>
    <recommendedName>
        <fullName evidence="1">ILEI/PANDER domain-containing protein</fullName>
    </recommendedName>
</protein>
<evidence type="ECO:0000259" key="1">
    <source>
        <dbReference type="Pfam" id="PF15711"/>
    </source>
</evidence>
<gene>
    <name evidence="2" type="ORF">BC938DRAFT_478188</name>
</gene>
<dbReference type="InterPro" id="IPR039477">
    <property type="entry name" value="ILEI/PANDER_dom"/>
</dbReference>
<dbReference type="Pfam" id="PF15711">
    <property type="entry name" value="ILEI"/>
    <property type="match status" value="2"/>
</dbReference>
<dbReference type="PROSITE" id="PS52031">
    <property type="entry name" value="GG_LECTIN"/>
    <property type="match status" value="2"/>
</dbReference>
<name>A0A433QN84_9FUNG</name>
<reference evidence="2 3" key="1">
    <citation type="journal article" date="2018" name="New Phytol.">
        <title>Phylogenomics of Endogonaceae and evolution of mycorrhizas within Mucoromycota.</title>
        <authorList>
            <person name="Chang Y."/>
            <person name="Desiro A."/>
            <person name="Na H."/>
            <person name="Sandor L."/>
            <person name="Lipzen A."/>
            <person name="Clum A."/>
            <person name="Barry K."/>
            <person name="Grigoriev I.V."/>
            <person name="Martin F.M."/>
            <person name="Stajich J.E."/>
            <person name="Smith M.E."/>
            <person name="Bonito G."/>
            <person name="Spatafora J.W."/>
        </authorList>
    </citation>
    <scope>NUCLEOTIDE SEQUENCE [LARGE SCALE GENOMIC DNA]</scope>
    <source>
        <strain evidence="2 3">AD002</strain>
    </source>
</reference>
<accession>A0A433QN84</accession>
<organism evidence="2 3">
    <name type="scientific">Jimgerdemannia flammicorona</name>
    <dbReference type="NCBI Taxonomy" id="994334"/>
    <lineage>
        <taxon>Eukaryota</taxon>
        <taxon>Fungi</taxon>
        <taxon>Fungi incertae sedis</taxon>
        <taxon>Mucoromycota</taxon>
        <taxon>Mucoromycotina</taxon>
        <taxon>Endogonomycetes</taxon>
        <taxon>Endogonales</taxon>
        <taxon>Endogonaceae</taxon>
        <taxon>Jimgerdemannia</taxon>
    </lineage>
</organism>
<keyword evidence="3" id="KW-1185">Reference proteome</keyword>
<dbReference type="Proteomes" id="UP000274822">
    <property type="component" value="Unassembled WGS sequence"/>
</dbReference>
<dbReference type="EMBL" id="RBNJ01003134">
    <property type="protein sequence ID" value="RUS31246.1"/>
    <property type="molecule type" value="Genomic_DNA"/>
</dbReference>
<comment type="caution">
    <text evidence="2">The sequence shown here is derived from an EMBL/GenBank/DDBJ whole genome shotgun (WGS) entry which is preliminary data.</text>
</comment>
<dbReference type="PANTHER" id="PTHR46396">
    <property type="entry name" value="PROTEIN O-LINKED-MANNOSE BETA-1,2-N-ACETYLGLUCOSAMINYLTRANSFERASE 1"/>
    <property type="match status" value="1"/>
</dbReference>
<dbReference type="AlphaFoldDB" id="A0A433QN84"/>
<feature type="domain" description="ILEI/PANDER" evidence="1">
    <location>
        <begin position="41"/>
        <end position="133"/>
    </location>
</feature>
<dbReference type="InterPro" id="IPR052463">
    <property type="entry name" value="O-linked_mannose_GnT"/>
</dbReference>